<organism evidence="3 4">
    <name type="scientific">Planktotalea frisia</name>
    <dbReference type="NCBI Taxonomy" id="696762"/>
    <lineage>
        <taxon>Bacteria</taxon>
        <taxon>Pseudomonadati</taxon>
        <taxon>Pseudomonadota</taxon>
        <taxon>Alphaproteobacteria</taxon>
        <taxon>Rhodobacterales</taxon>
        <taxon>Paracoccaceae</taxon>
        <taxon>Planktotalea</taxon>
    </lineage>
</organism>
<dbReference type="RefSeq" id="WP_072631826.1">
    <property type="nucleotide sequence ID" value="NZ_JABBAN010000113.1"/>
</dbReference>
<evidence type="ECO:0000259" key="2">
    <source>
        <dbReference type="Pfam" id="PF13579"/>
    </source>
</evidence>
<dbReference type="Proteomes" id="UP000184514">
    <property type="component" value="Unassembled WGS sequence"/>
</dbReference>
<keyword evidence="3" id="KW-0808">Transferase</keyword>
<evidence type="ECO:0000313" key="3">
    <source>
        <dbReference type="EMBL" id="OJI92452.1"/>
    </source>
</evidence>
<dbReference type="STRING" id="696762.PFRI_33220"/>
<evidence type="ECO:0000313" key="4">
    <source>
        <dbReference type="Proteomes" id="UP000184514"/>
    </source>
</evidence>
<dbReference type="InterPro" id="IPR001296">
    <property type="entry name" value="Glyco_trans_1"/>
</dbReference>
<dbReference type="EC" id="2.4.1.-" evidence="3"/>
<evidence type="ECO:0000259" key="1">
    <source>
        <dbReference type="Pfam" id="PF00534"/>
    </source>
</evidence>
<sequence>MSTKRLRVCFVIQKLFGLSGGAERVFAQTVTAMAARGMDVEVLVYDTSTRALHFDLGDIAVTNVLPSVLRRRSKPGMASSQTPSIVKNLPYGNMFGSLKWAVTHGMFANRVKRTLHSNPPDVIVAFLPPAITAAVSAGQALGIPVIASTHNLPQEDFGLDSPRWDQNPVYRTRARRALANATSITVLQNEFCDWFSYEEQARITVMPNPVMRLSPVPDPVPKREKLIVAVGRLTDVKRMDLLVGAWQQIHHEFPDWRLEIYGEGPRHDTLTALIAQAGLMGVVKLCGVTANLGAVYDRTSLLCHPAAFEGFGLAVAEAMAHGVPAMGFADCAGINHLISHGSNGFLLQPEHDRTAVLADGLKEALSQPAHLRTLGDASKDILQTYQPDKVASQWFALIQKTALGHSDHKSERH</sequence>
<feature type="domain" description="Glycosyl transferase family 1" evidence="1">
    <location>
        <begin position="220"/>
        <end position="378"/>
    </location>
</feature>
<dbReference type="OrthoDB" id="9790710at2"/>
<dbReference type="PANTHER" id="PTHR45947">
    <property type="entry name" value="SULFOQUINOVOSYL TRANSFERASE SQD2"/>
    <property type="match status" value="1"/>
</dbReference>
<comment type="caution">
    <text evidence="3">The sequence shown here is derived from an EMBL/GenBank/DDBJ whole genome shotgun (WGS) entry which is preliminary data.</text>
</comment>
<keyword evidence="3" id="KW-0328">Glycosyltransferase</keyword>
<dbReference type="Gene3D" id="3.40.50.2000">
    <property type="entry name" value="Glycogen Phosphorylase B"/>
    <property type="match status" value="2"/>
</dbReference>
<dbReference type="Pfam" id="PF00534">
    <property type="entry name" value="Glycos_transf_1"/>
    <property type="match status" value="1"/>
</dbReference>
<dbReference type="InterPro" id="IPR050194">
    <property type="entry name" value="Glycosyltransferase_grp1"/>
</dbReference>
<feature type="domain" description="Glycosyltransferase subfamily 4-like N-terminal" evidence="2">
    <location>
        <begin position="20"/>
        <end position="208"/>
    </location>
</feature>
<proteinExistence type="predicted"/>
<protein>
    <submittedName>
        <fullName evidence="3">Glycosyltransferase Gtf1</fullName>
        <ecNumber evidence="3">2.4.1.-</ecNumber>
    </submittedName>
</protein>
<dbReference type="PANTHER" id="PTHR45947:SF3">
    <property type="entry name" value="SULFOQUINOVOSYL TRANSFERASE SQD2"/>
    <property type="match status" value="1"/>
</dbReference>
<dbReference type="AlphaFoldDB" id="A0A1L9NTC4"/>
<keyword evidence="4" id="KW-1185">Reference proteome</keyword>
<name>A0A1L9NTC4_9RHOB</name>
<dbReference type="EMBL" id="MLCB01000181">
    <property type="protein sequence ID" value="OJI92452.1"/>
    <property type="molecule type" value="Genomic_DNA"/>
</dbReference>
<reference evidence="3 4" key="1">
    <citation type="submission" date="2016-10" db="EMBL/GenBank/DDBJ databases">
        <title>Genome sequence of Planktotalea frisia SH6-1.</title>
        <authorList>
            <person name="Poehlein A."/>
            <person name="Bakenhus I."/>
            <person name="Voget S."/>
            <person name="Brinkhoff T."/>
            <person name="Simon M."/>
        </authorList>
    </citation>
    <scope>NUCLEOTIDE SEQUENCE [LARGE SCALE GENOMIC DNA]</scope>
    <source>
        <strain evidence="3 4">SH6-1</strain>
    </source>
</reference>
<gene>
    <name evidence="3" type="primary">gtf1</name>
    <name evidence="3" type="ORF">PFRI_33220</name>
</gene>
<dbReference type="SUPFAM" id="SSF53756">
    <property type="entry name" value="UDP-Glycosyltransferase/glycogen phosphorylase"/>
    <property type="match status" value="1"/>
</dbReference>
<dbReference type="InterPro" id="IPR028098">
    <property type="entry name" value="Glyco_trans_4-like_N"/>
</dbReference>
<accession>A0A1L9NTC4</accession>
<dbReference type="Pfam" id="PF13579">
    <property type="entry name" value="Glyco_trans_4_4"/>
    <property type="match status" value="1"/>
</dbReference>
<dbReference type="GO" id="GO:0016758">
    <property type="term" value="F:hexosyltransferase activity"/>
    <property type="evidence" value="ECO:0007669"/>
    <property type="project" value="TreeGrafter"/>
</dbReference>